<name>A0A8S1XLW8_PAROT</name>
<comment type="caution">
    <text evidence="1">The sequence shown here is derived from an EMBL/GenBank/DDBJ whole genome shotgun (WGS) entry which is preliminary data.</text>
</comment>
<reference evidence="1" key="1">
    <citation type="submission" date="2021-01" db="EMBL/GenBank/DDBJ databases">
        <authorList>
            <consortium name="Genoscope - CEA"/>
            <person name="William W."/>
        </authorList>
    </citation>
    <scope>NUCLEOTIDE SEQUENCE</scope>
</reference>
<dbReference type="AlphaFoldDB" id="A0A8S1XLW8"/>
<dbReference type="EMBL" id="CAJJDP010000124">
    <property type="protein sequence ID" value="CAD8201472.1"/>
    <property type="molecule type" value="Genomic_DNA"/>
</dbReference>
<dbReference type="Proteomes" id="UP000683925">
    <property type="component" value="Unassembled WGS sequence"/>
</dbReference>
<gene>
    <name evidence="1" type="ORF">POCTA_138.1.T1240136</name>
</gene>
<evidence type="ECO:0000313" key="2">
    <source>
        <dbReference type="Proteomes" id="UP000683925"/>
    </source>
</evidence>
<accession>A0A8S1XLW8</accession>
<keyword evidence="2" id="KW-1185">Reference proteome</keyword>
<protein>
    <submittedName>
        <fullName evidence="1">Uncharacterized protein</fullName>
    </submittedName>
</protein>
<proteinExistence type="predicted"/>
<organism evidence="1 2">
    <name type="scientific">Paramecium octaurelia</name>
    <dbReference type="NCBI Taxonomy" id="43137"/>
    <lineage>
        <taxon>Eukaryota</taxon>
        <taxon>Sar</taxon>
        <taxon>Alveolata</taxon>
        <taxon>Ciliophora</taxon>
        <taxon>Intramacronucleata</taxon>
        <taxon>Oligohymenophorea</taxon>
        <taxon>Peniculida</taxon>
        <taxon>Parameciidae</taxon>
        <taxon>Paramecium</taxon>
    </lineage>
</organism>
<evidence type="ECO:0000313" key="1">
    <source>
        <dbReference type="EMBL" id="CAD8201472.1"/>
    </source>
</evidence>
<sequence>MTILHYQIQPYYNQKISCCISKFDKKQKNITYDLCTLIFGYRTSLQNLLIKHQDIMNFQFDCSHITQKEAETELQGCIAPELQQIWALYHLDINFVCYILLTIQKYIKGCASQEWEGTYRASNKQIRLSQLQQKSHVSCIIAQILEHSLQGNMMKMQTKSTRKEQHYE</sequence>